<accession>A0AA45WPX2</accession>
<dbReference type="Gene3D" id="3.30.428.10">
    <property type="entry name" value="HIT-like"/>
    <property type="match status" value="1"/>
</dbReference>
<dbReference type="Proteomes" id="UP001157947">
    <property type="component" value="Unassembled WGS sequence"/>
</dbReference>
<dbReference type="PROSITE" id="PS51084">
    <property type="entry name" value="HIT_2"/>
    <property type="match status" value="1"/>
</dbReference>
<dbReference type="RefSeq" id="WP_265134061.1">
    <property type="nucleotide sequence ID" value="NZ_FXTX01000028.1"/>
</dbReference>
<evidence type="ECO:0000313" key="6">
    <source>
        <dbReference type="Proteomes" id="UP001157947"/>
    </source>
</evidence>
<reference evidence="5" key="1">
    <citation type="submission" date="2017-05" db="EMBL/GenBank/DDBJ databases">
        <authorList>
            <person name="Varghese N."/>
            <person name="Submissions S."/>
        </authorList>
    </citation>
    <scope>NUCLEOTIDE SEQUENCE</scope>
    <source>
        <strain evidence="5">DSM 18763</strain>
    </source>
</reference>
<dbReference type="CDD" id="cd01276">
    <property type="entry name" value="PKCI_related"/>
    <property type="match status" value="1"/>
</dbReference>
<keyword evidence="6" id="KW-1185">Reference proteome</keyword>
<dbReference type="InterPro" id="IPR036265">
    <property type="entry name" value="HIT-like_sf"/>
</dbReference>
<dbReference type="InterPro" id="IPR001310">
    <property type="entry name" value="Histidine_triad_HIT"/>
</dbReference>
<evidence type="ECO:0000256" key="2">
    <source>
        <dbReference type="PIRSR" id="PIRSR601310-3"/>
    </source>
</evidence>
<feature type="active site" description="Tele-AMP-histidine intermediate" evidence="1">
    <location>
        <position position="100"/>
    </location>
</feature>
<gene>
    <name evidence="5" type="ORF">SAMN06264868_12812</name>
</gene>
<dbReference type="PRINTS" id="PR00332">
    <property type="entry name" value="HISTRIAD"/>
</dbReference>
<dbReference type="Pfam" id="PF01230">
    <property type="entry name" value="HIT"/>
    <property type="match status" value="1"/>
</dbReference>
<dbReference type="AlphaFoldDB" id="A0AA45WPX2"/>
<evidence type="ECO:0000256" key="1">
    <source>
        <dbReference type="PIRSR" id="PIRSR601310-1"/>
    </source>
</evidence>
<dbReference type="GO" id="GO:0003824">
    <property type="term" value="F:catalytic activity"/>
    <property type="evidence" value="ECO:0007669"/>
    <property type="project" value="InterPro"/>
</dbReference>
<comment type="caution">
    <text evidence="5">The sequence shown here is derived from an EMBL/GenBank/DDBJ whole genome shotgun (WGS) entry which is preliminary data.</text>
</comment>
<name>A0AA45WPX2_9AQUI</name>
<dbReference type="EMBL" id="FXTX01000028">
    <property type="protein sequence ID" value="SMP23077.1"/>
    <property type="molecule type" value="Genomic_DNA"/>
</dbReference>
<protein>
    <submittedName>
        <fullName evidence="5">Histidine triad (HIT) family protein</fullName>
    </submittedName>
</protein>
<dbReference type="InterPro" id="IPR011146">
    <property type="entry name" value="HIT-like"/>
</dbReference>
<evidence type="ECO:0000313" key="5">
    <source>
        <dbReference type="EMBL" id="SMP23077.1"/>
    </source>
</evidence>
<proteinExistence type="predicted"/>
<dbReference type="SUPFAM" id="SSF54197">
    <property type="entry name" value="HIT-like"/>
    <property type="match status" value="1"/>
</dbReference>
<feature type="short sequence motif" description="Histidine triad motif" evidence="2 3">
    <location>
        <begin position="98"/>
        <end position="102"/>
    </location>
</feature>
<evidence type="ECO:0000256" key="3">
    <source>
        <dbReference type="PROSITE-ProRule" id="PRU00464"/>
    </source>
</evidence>
<evidence type="ECO:0000259" key="4">
    <source>
        <dbReference type="PROSITE" id="PS51084"/>
    </source>
</evidence>
<sequence length="115" mass="13151">MENCIFCKIVKKEIPAKIVYEDDLIMAFEDIRPQAKVHTLIIPKEHIPNNLYLEGRHKELIGHLILKANEIAKMKGISETGFRLIVNCGKDSGQEVFHIHWHLLGGEPLGRLICK</sequence>
<feature type="domain" description="HIT" evidence="4">
    <location>
        <begin position="5"/>
        <end position="114"/>
    </location>
</feature>
<dbReference type="PANTHER" id="PTHR23089">
    <property type="entry name" value="HISTIDINE TRIAD HIT PROTEIN"/>
    <property type="match status" value="1"/>
</dbReference>
<organism evidence="5 6">
    <name type="scientific">Venenivibrio stagnispumantis</name>
    <dbReference type="NCBI Taxonomy" id="407998"/>
    <lineage>
        <taxon>Bacteria</taxon>
        <taxon>Pseudomonadati</taxon>
        <taxon>Aquificota</taxon>
        <taxon>Aquificia</taxon>
        <taxon>Aquificales</taxon>
        <taxon>Hydrogenothermaceae</taxon>
        <taxon>Venenivibrio</taxon>
    </lineage>
</organism>